<comment type="caution">
    <text evidence="1">The sequence shown here is derived from an EMBL/GenBank/DDBJ whole genome shotgun (WGS) entry which is preliminary data.</text>
</comment>
<gene>
    <name evidence="1" type="ORF">HF682_07570</name>
</gene>
<sequence>MIIILSALYVGESLRAEVGDLPLSFVPLANRRLYAFQVEVLRRFFPQRPIALSVPANFHMTEAELSWFEEYGVSLIRLESVTTLGEEAALVLEQCCNSGEAVMLMHGACLPASLPTEPDSLAVFETDLEPGLPVEIYGAERDLIWAGIASFADVSLLASSLAEESLDYYRAVKRYSFKRKLRNVHLDECYVLLNAPCYFRARSSFTTERAFNRLTVNHTVLKKFSSNGDKIRSEANWFNQVPRSLRKYIPQYFGEGVDSDGYYYSIEYLGAIPLSEIFVYGRQTVVFWERIFSRIEAYLHESRSLNVPVMAKGAGNHALFVRKAESRLAEFSADTGFNADVALHLNGRMLPSLKEILADTSKHLMALPDMAAFLHGDLCLSNILYDSRMRAIKLIDPRGVDEDGQNMIFGSQLYDVAKLAHSVIGLYDHIIAGQYHLSVANNNFTFSLYGEGDVEEIQAAFRRREFGASACMSDVEKILPLLFIAMLPLHKDSPRRQMALLANALRLYVAAYR</sequence>
<dbReference type="Proteomes" id="UP000587991">
    <property type="component" value="Unassembled WGS sequence"/>
</dbReference>
<protein>
    <recommendedName>
        <fullName evidence="3">Capsular biosynthesis protein</fullName>
    </recommendedName>
</protein>
<accession>A0A847S5A6</accession>
<organism evidence="1 2">
    <name type="scientific">Leeia aquatica</name>
    <dbReference type="NCBI Taxonomy" id="2725557"/>
    <lineage>
        <taxon>Bacteria</taxon>
        <taxon>Pseudomonadati</taxon>
        <taxon>Pseudomonadota</taxon>
        <taxon>Betaproteobacteria</taxon>
        <taxon>Neisseriales</taxon>
        <taxon>Leeiaceae</taxon>
        <taxon>Leeia</taxon>
    </lineage>
</organism>
<dbReference type="RefSeq" id="WP_168876576.1">
    <property type="nucleotide sequence ID" value="NZ_JABAIM010000001.1"/>
</dbReference>
<evidence type="ECO:0000313" key="2">
    <source>
        <dbReference type="Proteomes" id="UP000587991"/>
    </source>
</evidence>
<evidence type="ECO:0008006" key="3">
    <source>
        <dbReference type="Google" id="ProtNLM"/>
    </source>
</evidence>
<reference evidence="1 2" key="1">
    <citation type="submission" date="2020-04" db="EMBL/GenBank/DDBJ databases">
        <title>Draft genome of Leeia sp. IMCC25680.</title>
        <authorList>
            <person name="Song J."/>
            <person name="Cho J.-C."/>
        </authorList>
    </citation>
    <scope>NUCLEOTIDE SEQUENCE [LARGE SCALE GENOMIC DNA]</scope>
    <source>
        <strain evidence="1 2">IMCC25680</strain>
    </source>
</reference>
<name>A0A847S5A6_9NEIS</name>
<dbReference type="AlphaFoldDB" id="A0A847S5A6"/>
<evidence type="ECO:0000313" key="1">
    <source>
        <dbReference type="EMBL" id="NLR75014.1"/>
    </source>
</evidence>
<dbReference type="InterPro" id="IPR011009">
    <property type="entry name" value="Kinase-like_dom_sf"/>
</dbReference>
<dbReference type="SUPFAM" id="SSF56112">
    <property type="entry name" value="Protein kinase-like (PK-like)"/>
    <property type="match status" value="1"/>
</dbReference>
<proteinExistence type="predicted"/>
<keyword evidence="2" id="KW-1185">Reference proteome</keyword>
<dbReference type="EMBL" id="JABAIM010000001">
    <property type="protein sequence ID" value="NLR75014.1"/>
    <property type="molecule type" value="Genomic_DNA"/>
</dbReference>